<dbReference type="Pfam" id="PF11367">
    <property type="entry name" value="Tail_completion_gp17"/>
    <property type="match status" value="1"/>
</dbReference>
<evidence type="ECO:0008006" key="3">
    <source>
        <dbReference type="Google" id="ProtNLM"/>
    </source>
</evidence>
<dbReference type="AlphaFoldDB" id="A0A0M6YKL4"/>
<dbReference type="Proteomes" id="UP000049222">
    <property type="component" value="Unassembled WGS sequence"/>
</dbReference>
<proteinExistence type="predicted"/>
<reference evidence="1 2" key="1">
    <citation type="submission" date="2015-07" db="EMBL/GenBank/DDBJ databases">
        <authorList>
            <person name="Noorani M."/>
        </authorList>
    </citation>
    <scope>NUCLEOTIDE SEQUENCE [LARGE SCALE GENOMIC DNA]</scope>
    <source>
        <strain evidence="1 2">CECT 7802</strain>
    </source>
</reference>
<name>A0A0M6YKL4_9RHOB</name>
<keyword evidence="2" id="KW-1185">Reference proteome</keyword>
<organism evidence="1 2">
    <name type="scientific">Jannaschia donghaensis</name>
    <dbReference type="NCBI Taxonomy" id="420998"/>
    <lineage>
        <taxon>Bacteria</taxon>
        <taxon>Pseudomonadati</taxon>
        <taxon>Pseudomonadota</taxon>
        <taxon>Alphaproteobacteria</taxon>
        <taxon>Rhodobacterales</taxon>
        <taxon>Roseobacteraceae</taxon>
        <taxon>Jannaschia</taxon>
    </lineage>
</organism>
<dbReference type="Gene3D" id="3.30.2000.30">
    <property type="match status" value="1"/>
</dbReference>
<sequence>MTYAAGESLQTAIFGRLIGDPVVDALLAGAVFDDVPTDAPDLFVAIGPEKTRGVADSGGHGAVHQLQISVVTRREGYLAAKTVAVAVSDALSSTDLTLARGRLVSLRFVRAEARRDKTEGTRRIDLIFRARTDDTGL</sequence>
<dbReference type="STRING" id="420998.JDO7802_02939"/>
<accession>A0A0M6YKL4</accession>
<dbReference type="EMBL" id="CXSU01000012">
    <property type="protein sequence ID" value="CTQ50908.1"/>
    <property type="molecule type" value="Genomic_DNA"/>
</dbReference>
<evidence type="ECO:0000313" key="1">
    <source>
        <dbReference type="EMBL" id="CTQ50908.1"/>
    </source>
</evidence>
<gene>
    <name evidence="1" type="ORF">JDO7802_02939</name>
</gene>
<dbReference type="InterPro" id="IPR021508">
    <property type="entry name" value="Gp17-like"/>
</dbReference>
<evidence type="ECO:0000313" key="2">
    <source>
        <dbReference type="Proteomes" id="UP000049222"/>
    </source>
</evidence>
<dbReference type="RefSeq" id="WP_055086673.1">
    <property type="nucleotide sequence ID" value="NZ_CXSU01000012.1"/>
</dbReference>
<dbReference type="OrthoDB" id="7644395at2"/>
<dbReference type="InterPro" id="IPR053745">
    <property type="entry name" value="Viral_Tail_Comp_sf"/>
</dbReference>
<protein>
    <recommendedName>
        <fullName evidence="3">Gene transfer agent protein</fullName>
    </recommendedName>
</protein>